<keyword evidence="3" id="KW-1185">Reference proteome</keyword>
<feature type="compositionally biased region" description="Low complexity" evidence="1">
    <location>
        <begin position="114"/>
        <end position="124"/>
    </location>
</feature>
<dbReference type="Proteomes" id="UP000308199">
    <property type="component" value="Unassembled WGS sequence"/>
</dbReference>
<feature type="region of interest" description="Disordered" evidence="1">
    <location>
        <begin position="1655"/>
        <end position="1684"/>
    </location>
</feature>
<feature type="compositionally biased region" description="Low complexity" evidence="1">
    <location>
        <begin position="195"/>
        <end position="205"/>
    </location>
</feature>
<gene>
    <name evidence="2" type="ORF">EW145_g411</name>
</gene>
<feature type="region of interest" description="Disordered" evidence="1">
    <location>
        <begin position="930"/>
        <end position="1027"/>
    </location>
</feature>
<evidence type="ECO:0000313" key="3">
    <source>
        <dbReference type="Proteomes" id="UP000308199"/>
    </source>
</evidence>
<feature type="compositionally biased region" description="Low complexity" evidence="1">
    <location>
        <begin position="1668"/>
        <end position="1684"/>
    </location>
</feature>
<feature type="region of interest" description="Disordered" evidence="1">
    <location>
        <begin position="1237"/>
        <end position="1301"/>
    </location>
</feature>
<feature type="compositionally biased region" description="Polar residues" evidence="1">
    <location>
        <begin position="87"/>
        <end position="106"/>
    </location>
</feature>
<feature type="region of interest" description="Disordered" evidence="1">
    <location>
        <begin position="1714"/>
        <end position="1778"/>
    </location>
</feature>
<dbReference type="EMBL" id="SGPK01000008">
    <property type="protein sequence ID" value="THH11787.1"/>
    <property type="molecule type" value="Genomic_DNA"/>
</dbReference>
<feature type="region of interest" description="Disordered" evidence="1">
    <location>
        <begin position="1497"/>
        <end position="1571"/>
    </location>
</feature>
<comment type="caution">
    <text evidence="2">The sequence shown here is derived from an EMBL/GenBank/DDBJ whole genome shotgun (WGS) entry which is preliminary data.</text>
</comment>
<feature type="compositionally biased region" description="Basic and acidic residues" evidence="1">
    <location>
        <begin position="775"/>
        <end position="785"/>
    </location>
</feature>
<dbReference type="OrthoDB" id="205794at2759"/>
<feature type="region of interest" description="Disordered" evidence="1">
    <location>
        <begin position="677"/>
        <end position="705"/>
    </location>
</feature>
<feature type="compositionally biased region" description="Pro residues" evidence="1">
    <location>
        <begin position="1504"/>
        <end position="1513"/>
    </location>
</feature>
<feature type="compositionally biased region" description="Pro residues" evidence="1">
    <location>
        <begin position="1714"/>
        <end position="1724"/>
    </location>
</feature>
<feature type="compositionally biased region" description="Polar residues" evidence="1">
    <location>
        <begin position="1517"/>
        <end position="1529"/>
    </location>
</feature>
<feature type="compositionally biased region" description="Basic and acidic residues" evidence="1">
    <location>
        <begin position="554"/>
        <end position="563"/>
    </location>
</feature>
<feature type="region of interest" description="Disordered" evidence="1">
    <location>
        <begin position="1371"/>
        <end position="1456"/>
    </location>
</feature>
<feature type="region of interest" description="Disordered" evidence="1">
    <location>
        <begin position="404"/>
        <end position="448"/>
    </location>
</feature>
<feature type="compositionally biased region" description="Basic and acidic residues" evidence="1">
    <location>
        <begin position="1109"/>
        <end position="1128"/>
    </location>
</feature>
<evidence type="ECO:0000256" key="1">
    <source>
        <dbReference type="SAM" id="MobiDB-lite"/>
    </source>
</evidence>
<accession>A0A4S4LJ00</accession>
<feature type="region of interest" description="Disordered" evidence="1">
    <location>
        <begin position="550"/>
        <end position="633"/>
    </location>
</feature>
<feature type="region of interest" description="Disordered" evidence="1">
    <location>
        <begin position="717"/>
        <end position="785"/>
    </location>
</feature>
<feature type="region of interest" description="Disordered" evidence="1">
    <location>
        <begin position="51"/>
        <end position="125"/>
    </location>
</feature>
<feature type="compositionally biased region" description="Basic and acidic residues" evidence="1">
    <location>
        <begin position="752"/>
        <end position="766"/>
    </location>
</feature>
<feature type="compositionally biased region" description="Polar residues" evidence="1">
    <location>
        <begin position="1085"/>
        <end position="1094"/>
    </location>
</feature>
<feature type="compositionally biased region" description="Low complexity" evidence="1">
    <location>
        <begin position="1071"/>
        <end position="1084"/>
    </location>
</feature>
<organism evidence="2 3">
    <name type="scientific">Phellinidium pouzarii</name>
    <dbReference type="NCBI Taxonomy" id="167371"/>
    <lineage>
        <taxon>Eukaryota</taxon>
        <taxon>Fungi</taxon>
        <taxon>Dikarya</taxon>
        <taxon>Basidiomycota</taxon>
        <taxon>Agaricomycotina</taxon>
        <taxon>Agaricomycetes</taxon>
        <taxon>Hymenochaetales</taxon>
        <taxon>Hymenochaetaceae</taxon>
        <taxon>Phellinidium</taxon>
    </lineage>
</organism>
<feature type="region of interest" description="Disordered" evidence="1">
    <location>
        <begin position="1054"/>
        <end position="1140"/>
    </location>
</feature>
<evidence type="ECO:0000313" key="2">
    <source>
        <dbReference type="EMBL" id="THH11787.1"/>
    </source>
</evidence>
<proteinExistence type="predicted"/>
<feature type="compositionally biased region" description="Low complexity" evidence="1">
    <location>
        <begin position="1530"/>
        <end position="1549"/>
    </location>
</feature>
<feature type="region of interest" description="Disordered" evidence="1">
    <location>
        <begin position="802"/>
        <end position="864"/>
    </location>
</feature>
<name>A0A4S4LJ00_9AGAM</name>
<reference evidence="2 3" key="1">
    <citation type="submission" date="2019-02" db="EMBL/GenBank/DDBJ databases">
        <title>Genome sequencing of the rare red list fungi Phellinidium pouzarii.</title>
        <authorList>
            <person name="Buettner E."/>
            <person name="Kellner H."/>
        </authorList>
    </citation>
    <scope>NUCLEOTIDE SEQUENCE [LARGE SCALE GENOMIC DNA]</scope>
    <source>
        <strain evidence="2 3">DSM 108285</strain>
    </source>
</reference>
<feature type="compositionally biased region" description="Polar residues" evidence="1">
    <location>
        <begin position="429"/>
        <end position="448"/>
    </location>
</feature>
<feature type="region of interest" description="Disordered" evidence="1">
    <location>
        <begin position="485"/>
        <end position="515"/>
    </location>
</feature>
<feature type="compositionally biased region" description="Polar residues" evidence="1">
    <location>
        <begin position="1395"/>
        <end position="1419"/>
    </location>
</feature>
<feature type="region of interest" description="Disordered" evidence="1">
    <location>
        <begin position="461"/>
        <end position="480"/>
    </location>
</feature>
<feature type="compositionally biased region" description="Polar residues" evidence="1">
    <location>
        <begin position="987"/>
        <end position="997"/>
    </location>
</feature>
<feature type="compositionally biased region" description="Polar residues" evidence="1">
    <location>
        <begin position="590"/>
        <end position="602"/>
    </location>
</feature>
<feature type="compositionally biased region" description="Basic and acidic residues" evidence="1">
    <location>
        <begin position="728"/>
        <end position="745"/>
    </location>
</feature>
<protein>
    <submittedName>
        <fullName evidence="2">Uncharacterized protein</fullName>
    </submittedName>
</protein>
<sequence length="1778" mass="190701">MWFSAYSFAFALSRKFLHQPHIISWAASYDACMENNETEPVVSSVALEGRDEAQRHVQPSGASVESAIPPLLVHEDSNNVDKPSVTEEGQSQPRDVSENSESQEASVDSKPVASTPTTTTSTQSYVHPVKRFNAVNINKKFLQKTQSSSSVAGASGSSSASINKQTGVLARPAPQNATSHSRLVTAKLTATPVLSSPGPGWSRPSSVPPPASSPTNASGVPKGSILPTSAPGSHGLAQLAPPPGGKIIHPQTRSIAKTDSLVGTGKPAWRNVRPGAGNADSSAQNDFPTAAEAAAGRLVKLADMKVASDAAEAQKHAMSETADAFRGVHLDPNAHHWDEMEEDNDDFLGGVIEFGDGRQYTIEVNDGGKVDHRGLVSSNLGPGNLVSKEERFVDDFDRSWPRARLEQGSSAVHDVPNAQNDSGRRSRASETSSNFSGHSPASLRDASQSRVLFNERLNRMEPYSTNRPGPGPASTHLPTHGTLLRRNGAEVPGHSTGVRLERDAPPHSGRSQVQVLQKSVHEFPQGHDESQQGSVESRRELEVVETLAHSFGDGVHDPHKGRPDYGPPSVSHSGALPNGRPVGSREPSLSRETINGASSVASSDDHGSKHIFPTRLSQHWTHPSPGHFSHSKDMERQLPPHLVHSRPAAEVDAHRQLEHNAPSEVRPESRIDKTQGSFPLVENAEQPDAVRSKVAASIPPDDPEALRKAYLADSVERAKRRRQQEEEERAKAQERARKKAAELEARIAATKAAEENKKMTDPKTEPQHTSTSDVASEHKTEVSRPTEAEVLNVIEEAVKLAAQPDHVLSPEKTGGHDERDTTSVGPSVGRMSKDSDRLLPPSGAHTQLRRPAFAPASDQADSWRVRARPPILPVRNTKDDISHDSIMATLPAVEAFDLQIDESMEVIDFSDIGRLVGEKTPQKLLSIASNTGEKAEPGSWRRVNNVPNKSHTIAPEGTSGGLAHVEPSTPDTSETRHPWPNAESDSRSFLPNVSKMPSSPHDVVLPSSAPSHFGHPPPSPGIPRFLRTPNSAYREAPLSALDDTMSRIKGVIDGMHTSTTGQGSKGDGKDSSMSSSLLQPSLPSVPNQPTTISGQVKREKWLPPALRHQSAESSHRRTETFESTRPEPPRSPAPPDNKYTIRVPTISRHIEPLTKKQINHAKSLSGFVRWEILSFDPPVEGMTKRNLSVNDVLFRRPPGPFKARKFRIVLPNPKPSRQLAADVQSLQPISGEIVSKAGPSGAFGRPRLTDQSRWRAAPSDPSASGVDTAERPAELDVTSRSPPPDLVPTAQIERPSVTSGVVNGRNFGKNKIAQKLLDGSDVAFYRDTRRQADGNTSVPVVTFTVSSELEGEVDSTPLTRSFNSVEPLKTTHGHALEGTGSEGNATPLAFPAPKQPSSALSSGVGLSQDMSSYQMSPRGTENKLHEQQSDPLLRSHPVTPPPQSTPSTAWKSPARVPDPEHLKAVWSQASDRGSLPTVNSLKSIADDLTSVPFTLQEVKSEGGTPPPSGPIAPPTRMSASEVTRAFQTVPSGPSNPMSSSSLRGSQISSVLGSPMGAHRPLKPTTIGLPPPPSLNPAVQRPHYMGYPPSMSNHSPSPPTLIYSHIMPNGVPNSPAGTPYGQPVWMPLVHQQGPQMVRAQPSSPYSPSLMPYHVPGAQNGMFPPSNGMPSSQGSPASYPSAPPSQMMVSPVLPHAAPVPPHMMYAASPMLVPVPPPGSAPQPRPYPGAVGMGRGSMPAQNHIDSRQHPNPGPPPTPNSRFPVHSPGYTPVPPQSFVRPW</sequence>
<feature type="region of interest" description="Disordered" evidence="1">
    <location>
        <begin position="190"/>
        <end position="285"/>
    </location>
</feature>